<evidence type="ECO:0000256" key="5">
    <source>
        <dbReference type="PROSITE-ProRule" id="PRU00205"/>
    </source>
</evidence>
<evidence type="ECO:0000313" key="8">
    <source>
        <dbReference type="Proteomes" id="UP000035642"/>
    </source>
</evidence>
<dbReference type="Proteomes" id="UP000035642">
    <property type="component" value="Unassembled WGS sequence"/>
</dbReference>
<keyword evidence="4 5" id="KW-0472">Membrane</keyword>
<dbReference type="SMART" id="SM00724">
    <property type="entry name" value="TLC"/>
    <property type="match status" value="1"/>
</dbReference>
<dbReference type="PROSITE" id="PS50922">
    <property type="entry name" value="TLC"/>
    <property type="match status" value="1"/>
</dbReference>
<reference evidence="9" key="2">
    <citation type="submission" date="2017-02" db="UniProtKB">
        <authorList>
            <consortium name="WormBaseParasite"/>
        </authorList>
    </citation>
    <scope>IDENTIFICATION</scope>
</reference>
<evidence type="ECO:0000256" key="6">
    <source>
        <dbReference type="SAM" id="Phobius"/>
    </source>
</evidence>
<feature type="transmembrane region" description="Helical" evidence="6">
    <location>
        <begin position="96"/>
        <end position="116"/>
    </location>
</feature>
<dbReference type="WBParaSite" id="ACAC_0001119801-mRNA-1">
    <property type="protein sequence ID" value="ACAC_0001119801-mRNA-1"/>
    <property type="gene ID" value="ACAC_0001119801"/>
</dbReference>
<keyword evidence="8" id="KW-1185">Reference proteome</keyword>
<dbReference type="GO" id="GO:0097035">
    <property type="term" value="P:regulation of membrane lipid distribution"/>
    <property type="evidence" value="ECO:0007669"/>
    <property type="project" value="TreeGrafter"/>
</dbReference>
<feature type="domain" description="TLC" evidence="7">
    <location>
        <begin position="55"/>
        <end position="254"/>
    </location>
</feature>
<keyword evidence="3 6" id="KW-1133">Transmembrane helix</keyword>
<feature type="transmembrane region" description="Helical" evidence="6">
    <location>
        <begin position="65"/>
        <end position="84"/>
    </location>
</feature>
<dbReference type="STRING" id="6313.A0A0K0DIQ2"/>
<reference evidence="8" key="1">
    <citation type="submission" date="2012-09" db="EMBL/GenBank/DDBJ databases">
        <authorList>
            <person name="Martin A.A."/>
        </authorList>
    </citation>
    <scope>NUCLEOTIDE SEQUENCE</scope>
</reference>
<accession>A0A0K0DIQ2</accession>
<feature type="transmembrane region" description="Helical" evidence="6">
    <location>
        <begin position="194"/>
        <end position="213"/>
    </location>
</feature>
<comment type="subcellular location">
    <subcellularLocation>
        <location evidence="1">Membrane</location>
        <topology evidence="1">Multi-pass membrane protein</topology>
    </subcellularLocation>
</comment>
<organism evidence="8 9">
    <name type="scientific">Angiostrongylus cantonensis</name>
    <name type="common">Rat lungworm</name>
    <dbReference type="NCBI Taxonomy" id="6313"/>
    <lineage>
        <taxon>Eukaryota</taxon>
        <taxon>Metazoa</taxon>
        <taxon>Ecdysozoa</taxon>
        <taxon>Nematoda</taxon>
        <taxon>Chromadorea</taxon>
        <taxon>Rhabditida</taxon>
        <taxon>Rhabditina</taxon>
        <taxon>Rhabditomorpha</taxon>
        <taxon>Strongyloidea</taxon>
        <taxon>Metastrongylidae</taxon>
        <taxon>Angiostrongylus</taxon>
    </lineage>
</organism>
<dbReference type="PANTHER" id="PTHR13439:SF4">
    <property type="entry name" value="TLC DOMAIN-CONTAINING PROTEIN"/>
    <property type="match status" value="1"/>
</dbReference>
<dbReference type="Pfam" id="PF03798">
    <property type="entry name" value="TRAM_LAG1_CLN8"/>
    <property type="match status" value="1"/>
</dbReference>
<evidence type="ECO:0000256" key="2">
    <source>
        <dbReference type="ARBA" id="ARBA00022692"/>
    </source>
</evidence>
<evidence type="ECO:0000256" key="3">
    <source>
        <dbReference type="ARBA" id="ARBA00022989"/>
    </source>
</evidence>
<dbReference type="AlphaFoldDB" id="A0A0K0DIQ2"/>
<evidence type="ECO:0000256" key="1">
    <source>
        <dbReference type="ARBA" id="ARBA00004141"/>
    </source>
</evidence>
<protein>
    <submittedName>
        <fullName evidence="9">TLC domain-containing protein</fullName>
    </submittedName>
</protein>
<sequence length="264" mass="30758">MSVDADFNDGAEFEVPPFSKLLHPSFLVPFTAYFACFRLASLYVKTFFWQDHTDFKRYRLQNLSICFLHSVIAGVWSTVFFLIYTKEMLENVIHWYQPWAVHLPIVSIAYFAHDAFDMINHEWSRWTTELLLHHIAAGFAMLCGILPRKFLLANYWALLMEGNSIFLHMRTIMQISGQSVQYPAFYSAVIRCNIVSMVVCRFLSQVVFVQWALQHINRMHPFFACVALGGPAIFAVINVMLFFRILVADGFLDKEWWSMVAINR</sequence>
<feature type="transmembrane region" description="Helical" evidence="6">
    <location>
        <begin position="26"/>
        <end position="44"/>
    </location>
</feature>
<evidence type="ECO:0000256" key="4">
    <source>
        <dbReference type="ARBA" id="ARBA00023136"/>
    </source>
</evidence>
<proteinExistence type="predicted"/>
<dbReference type="InterPro" id="IPR050846">
    <property type="entry name" value="TLCD"/>
</dbReference>
<evidence type="ECO:0000259" key="7">
    <source>
        <dbReference type="PROSITE" id="PS50922"/>
    </source>
</evidence>
<dbReference type="PANTHER" id="PTHR13439">
    <property type="entry name" value="CT120 PROTEIN"/>
    <property type="match status" value="1"/>
</dbReference>
<name>A0A0K0DIQ2_ANGCA</name>
<feature type="transmembrane region" description="Helical" evidence="6">
    <location>
        <begin position="219"/>
        <end position="247"/>
    </location>
</feature>
<dbReference type="InterPro" id="IPR006634">
    <property type="entry name" value="TLC-dom"/>
</dbReference>
<dbReference type="GO" id="GO:0055091">
    <property type="term" value="P:phospholipid homeostasis"/>
    <property type="evidence" value="ECO:0007669"/>
    <property type="project" value="TreeGrafter"/>
</dbReference>
<dbReference type="GO" id="GO:0005886">
    <property type="term" value="C:plasma membrane"/>
    <property type="evidence" value="ECO:0007669"/>
    <property type="project" value="TreeGrafter"/>
</dbReference>
<evidence type="ECO:0000313" key="9">
    <source>
        <dbReference type="WBParaSite" id="ACAC_0001119801-mRNA-1"/>
    </source>
</evidence>
<dbReference type="GO" id="GO:0071709">
    <property type="term" value="P:membrane assembly"/>
    <property type="evidence" value="ECO:0007669"/>
    <property type="project" value="TreeGrafter"/>
</dbReference>
<dbReference type="GO" id="GO:0007009">
    <property type="term" value="P:plasma membrane organization"/>
    <property type="evidence" value="ECO:0007669"/>
    <property type="project" value="TreeGrafter"/>
</dbReference>
<keyword evidence="2 5" id="KW-0812">Transmembrane</keyword>
<feature type="transmembrane region" description="Helical" evidence="6">
    <location>
        <begin position="153"/>
        <end position="173"/>
    </location>
</feature>